<dbReference type="Proteomes" id="UP001107558">
    <property type="component" value="Chromosome 3"/>
</dbReference>
<dbReference type="Gene3D" id="1.10.287.820">
    <property type="entry name" value="Acid-sensing ion channel domain"/>
    <property type="match status" value="1"/>
</dbReference>
<keyword evidence="15" id="KW-1185">Reference proteome</keyword>
<evidence type="ECO:0000256" key="4">
    <source>
        <dbReference type="ARBA" id="ARBA00022461"/>
    </source>
</evidence>
<accession>A0A9J6BS73</accession>
<sequence length="453" mass="52745">MFKSLLLKYLKNSSLHGVKHLTNVNRNHSIEMVFWTLTIAVIFLFASYNTSLVWLRYLYNSTVITIDREYLYRNTTFPPITLCLRDRLNKTAAEEFLIARNFTPEQRGDPKMINFLKVLSNFNINNLGELIDIKQNYFRVDEYLNVLDKISNKFPHNISLSFISTSDEHLFDPVLIDTLGLCYTFNSKISSFFSPSYIGSKDMKIDTTHKMTEEINYFDGDASAVTSDLSHNVDVYYHGPYSLASDLRKVVNENPTQKSYMTLSIVPVIIKSQDKIRNLFEFQRQCKFTEENVLSFFPNIYSQDLCFYECRMKKLKDICKCIPFFYKRRDGNDRQCSTQGLKCVVRNRAILDSLQVGSGCQCPKDCNDIKYSLQSSTSMIWFHDSRISWKVIQTKVIYKRELIHDTIEALILTGACFSLFTGMSCLSIVELFFFIHFLFKNDRKSGKKALKQK</sequence>
<feature type="transmembrane region" description="Helical" evidence="13">
    <location>
        <begin position="409"/>
        <end position="439"/>
    </location>
</feature>
<evidence type="ECO:0000313" key="14">
    <source>
        <dbReference type="EMBL" id="KAG5672729.1"/>
    </source>
</evidence>
<dbReference type="PANTHER" id="PTHR11690:SF240">
    <property type="entry name" value="PICKPOCKET 25-RELATED"/>
    <property type="match status" value="1"/>
</dbReference>
<dbReference type="OrthoDB" id="6628406at2759"/>
<keyword evidence="5 12" id="KW-0812">Transmembrane</keyword>
<dbReference type="GO" id="GO:0015280">
    <property type="term" value="F:ligand-gated sodium channel activity"/>
    <property type="evidence" value="ECO:0007669"/>
    <property type="project" value="TreeGrafter"/>
</dbReference>
<keyword evidence="8 12" id="KW-0406">Ion transport</keyword>
<keyword evidence="7" id="KW-0915">Sodium</keyword>
<comment type="subcellular location">
    <subcellularLocation>
        <location evidence="1">Membrane</location>
        <topology evidence="1">Multi-pass membrane protein</topology>
    </subcellularLocation>
</comment>
<protein>
    <submittedName>
        <fullName evidence="14">Uncharacterized protein</fullName>
    </submittedName>
</protein>
<evidence type="ECO:0000256" key="9">
    <source>
        <dbReference type="ARBA" id="ARBA00023136"/>
    </source>
</evidence>
<proteinExistence type="inferred from homology"/>
<dbReference type="EMBL" id="JADBJN010000003">
    <property type="protein sequence ID" value="KAG5672729.1"/>
    <property type="molecule type" value="Genomic_DNA"/>
</dbReference>
<evidence type="ECO:0000256" key="6">
    <source>
        <dbReference type="ARBA" id="ARBA00022989"/>
    </source>
</evidence>
<dbReference type="PANTHER" id="PTHR11690">
    <property type="entry name" value="AMILORIDE-SENSITIVE SODIUM CHANNEL-RELATED"/>
    <property type="match status" value="1"/>
</dbReference>
<gene>
    <name evidence="14" type="ORF">PVAND_002830</name>
</gene>
<dbReference type="Pfam" id="PF00858">
    <property type="entry name" value="ASC"/>
    <property type="match status" value="1"/>
</dbReference>
<keyword evidence="3 12" id="KW-0813">Transport</keyword>
<dbReference type="GO" id="GO:0005886">
    <property type="term" value="C:plasma membrane"/>
    <property type="evidence" value="ECO:0007669"/>
    <property type="project" value="TreeGrafter"/>
</dbReference>
<keyword evidence="4 12" id="KW-0894">Sodium channel</keyword>
<dbReference type="AlphaFoldDB" id="A0A9J6BS73"/>
<name>A0A9J6BS73_POLVA</name>
<dbReference type="InterPro" id="IPR001873">
    <property type="entry name" value="ENaC"/>
</dbReference>
<keyword evidence="11 12" id="KW-0407">Ion channel</keyword>
<evidence type="ECO:0000256" key="12">
    <source>
        <dbReference type="RuleBase" id="RU000679"/>
    </source>
</evidence>
<feature type="transmembrane region" description="Helical" evidence="13">
    <location>
        <begin position="33"/>
        <end position="55"/>
    </location>
</feature>
<evidence type="ECO:0000256" key="11">
    <source>
        <dbReference type="ARBA" id="ARBA00023303"/>
    </source>
</evidence>
<evidence type="ECO:0000313" key="15">
    <source>
        <dbReference type="Proteomes" id="UP001107558"/>
    </source>
</evidence>
<reference evidence="14" key="1">
    <citation type="submission" date="2021-03" db="EMBL/GenBank/DDBJ databases">
        <title>Chromosome level genome of the anhydrobiotic midge Polypedilum vanderplanki.</title>
        <authorList>
            <person name="Yoshida Y."/>
            <person name="Kikawada T."/>
            <person name="Gusev O."/>
        </authorList>
    </citation>
    <scope>NUCLEOTIDE SEQUENCE</scope>
    <source>
        <strain evidence="14">NIAS01</strain>
        <tissue evidence="14">Whole body or cell culture</tissue>
    </source>
</reference>
<keyword evidence="10 12" id="KW-0739">Sodium transport</keyword>
<evidence type="ECO:0000256" key="7">
    <source>
        <dbReference type="ARBA" id="ARBA00023053"/>
    </source>
</evidence>
<evidence type="ECO:0000256" key="8">
    <source>
        <dbReference type="ARBA" id="ARBA00023065"/>
    </source>
</evidence>
<evidence type="ECO:0000256" key="13">
    <source>
        <dbReference type="SAM" id="Phobius"/>
    </source>
</evidence>
<evidence type="ECO:0000256" key="5">
    <source>
        <dbReference type="ARBA" id="ARBA00022692"/>
    </source>
</evidence>
<evidence type="ECO:0000256" key="2">
    <source>
        <dbReference type="ARBA" id="ARBA00007193"/>
    </source>
</evidence>
<evidence type="ECO:0000256" key="1">
    <source>
        <dbReference type="ARBA" id="ARBA00004141"/>
    </source>
</evidence>
<keyword evidence="6 13" id="KW-1133">Transmembrane helix</keyword>
<comment type="similarity">
    <text evidence="2 12">Belongs to the amiloride-sensitive sodium channel (TC 1.A.6) family.</text>
</comment>
<comment type="caution">
    <text evidence="14">The sequence shown here is derived from an EMBL/GenBank/DDBJ whole genome shotgun (WGS) entry which is preliminary data.</text>
</comment>
<keyword evidence="9 13" id="KW-0472">Membrane</keyword>
<evidence type="ECO:0000256" key="3">
    <source>
        <dbReference type="ARBA" id="ARBA00022448"/>
    </source>
</evidence>
<evidence type="ECO:0000256" key="10">
    <source>
        <dbReference type="ARBA" id="ARBA00023201"/>
    </source>
</evidence>
<organism evidence="14 15">
    <name type="scientific">Polypedilum vanderplanki</name>
    <name type="common">Sleeping chironomid midge</name>
    <dbReference type="NCBI Taxonomy" id="319348"/>
    <lineage>
        <taxon>Eukaryota</taxon>
        <taxon>Metazoa</taxon>
        <taxon>Ecdysozoa</taxon>
        <taxon>Arthropoda</taxon>
        <taxon>Hexapoda</taxon>
        <taxon>Insecta</taxon>
        <taxon>Pterygota</taxon>
        <taxon>Neoptera</taxon>
        <taxon>Endopterygota</taxon>
        <taxon>Diptera</taxon>
        <taxon>Nematocera</taxon>
        <taxon>Chironomoidea</taxon>
        <taxon>Chironomidae</taxon>
        <taxon>Chironominae</taxon>
        <taxon>Polypedilum</taxon>
        <taxon>Polypedilum</taxon>
    </lineage>
</organism>